<dbReference type="PANTHER" id="PTHR43065:SF42">
    <property type="entry name" value="TWO-COMPONENT SENSOR PPRA"/>
    <property type="match status" value="1"/>
</dbReference>
<dbReference type="GO" id="GO:0000155">
    <property type="term" value="F:phosphorelay sensor kinase activity"/>
    <property type="evidence" value="ECO:0007669"/>
    <property type="project" value="InterPro"/>
</dbReference>
<comment type="caution">
    <text evidence="6">The sequence shown here is derived from an EMBL/GenBank/DDBJ whole genome shotgun (WGS) entry which is preliminary data.</text>
</comment>
<proteinExistence type="predicted"/>
<evidence type="ECO:0000313" key="7">
    <source>
        <dbReference type="Proteomes" id="UP000562027"/>
    </source>
</evidence>
<dbReference type="InterPro" id="IPR003661">
    <property type="entry name" value="HisK_dim/P_dom"/>
</dbReference>
<evidence type="ECO:0000256" key="1">
    <source>
        <dbReference type="ARBA" id="ARBA00000085"/>
    </source>
</evidence>
<gene>
    <name evidence="6" type="ORF">HNP55_002858</name>
</gene>
<keyword evidence="6" id="KW-0808">Transferase</keyword>
<evidence type="ECO:0000256" key="3">
    <source>
        <dbReference type="ARBA" id="ARBA00022553"/>
    </source>
</evidence>
<keyword evidence="3" id="KW-0597">Phosphoprotein</keyword>
<feature type="domain" description="Histidine kinase" evidence="5">
    <location>
        <begin position="313"/>
        <end position="545"/>
    </location>
</feature>
<dbReference type="Gene3D" id="3.30.565.10">
    <property type="entry name" value="Histidine kinase-like ATPase, C-terminal domain"/>
    <property type="match status" value="1"/>
</dbReference>
<dbReference type="SMART" id="SM00387">
    <property type="entry name" value="HATPase_c"/>
    <property type="match status" value="1"/>
</dbReference>
<dbReference type="PANTHER" id="PTHR43065">
    <property type="entry name" value="SENSOR HISTIDINE KINASE"/>
    <property type="match status" value="1"/>
</dbReference>
<dbReference type="AlphaFoldDB" id="A0A840LCE5"/>
<keyword evidence="4" id="KW-0812">Transmembrane</keyword>
<protein>
    <recommendedName>
        <fullName evidence="2">histidine kinase</fullName>
        <ecNumber evidence="2">2.7.13.3</ecNumber>
    </recommendedName>
</protein>
<evidence type="ECO:0000256" key="4">
    <source>
        <dbReference type="SAM" id="Phobius"/>
    </source>
</evidence>
<dbReference type="Gene3D" id="1.10.287.130">
    <property type="match status" value="1"/>
</dbReference>
<dbReference type="InterPro" id="IPR004358">
    <property type="entry name" value="Sig_transdc_His_kin-like_C"/>
</dbReference>
<name>A0A840LCE5_9BURK</name>
<dbReference type="EMBL" id="JACHLP010000005">
    <property type="protein sequence ID" value="MBB4844322.1"/>
    <property type="molecule type" value="Genomic_DNA"/>
</dbReference>
<reference evidence="6 7" key="1">
    <citation type="submission" date="2020-08" db="EMBL/GenBank/DDBJ databases">
        <title>Functional genomics of gut bacteria from endangered species of beetles.</title>
        <authorList>
            <person name="Carlos-Shanley C."/>
        </authorList>
    </citation>
    <scope>NUCLEOTIDE SEQUENCE [LARGE SCALE GENOMIC DNA]</scope>
    <source>
        <strain evidence="6 7">S00239</strain>
    </source>
</reference>
<dbReference type="InterPro" id="IPR005467">
    <property type="entry name" value="His_kinase_dom"/>
</dbReference>
<dbReference type="InterPro" id="IPR036890">
    <property type="entry name" value="HATPase_C_sf"/>
</dbReference>
<dbReference type="CDD" id="cd00082">
    <property type="entry name" value="HisKA"/>
    <property type="match status" value="1"/>
</dbReference>
<dbReference type="Proteomes" id="UP000562027">
    <property type="component" value="Unassembled WGS sequence"/>
</dbReference>
<dbReference type="EC" id="2.7.13.3" evidence="2"/>
<evidence type="ECO:0000256" key="2">
    <source>
        <dbReference type="ARBA" id="ARBA00012438"/>
    </source>
</evidence>
<feature type="transmembrane region" description="Helical" evidence="4">
    <location>
        <begin position="12"/>
        <end position="32"/>
    </location>
</feature>
<keyword evidence="4" id="KW-1133">Transmembrane helix</keyword>
<evidence type="ECO:0000259" key="5">
    <source>
        <dbReference type="PROSITE" id="PS50109"/>
    </source>
</evidence>
<keyword evidence="7" id="KW-1185">Reference proteome</keyword>
<dbReference type="PRINTS" id="PR00344">
    <property type="entry name" value="BCTRLSENSOR"/>
</dbReference>
<sequence length="545" mass="59594">MKSISNSLLRRVMSIYLLSTFAIFGFEIALQFNHGRAGIAEELGMFQNIFHGNISHGMWHMDPQEVDATVAGLLQMPSVSRVIISLPNGDVFRDAAAKDKEKTAGLGSSRIFRSLGAIRYRDSRSTEVLLGRLEIQSNGGVILSRLRPWIATALLAAALKTLILIFLVRLFFSRILSRPLFTIARLASEIDPKDARLQALPVKPGTPDELDVISIAINGLLTEVGNTVGALDQLNKGLEAQVADRTAKLQSANVELARQQEDLRSEVSLRRQKELDLQHVNSSLAESLDKLQLAQQSLVEAGKMAALGALVAGVAHEINTPVGLSLTGSSHFKYMVEQLEEQLNAGQLSETDLASFLQDAKELARTICASLEKAAALVGSFKLLAVDQVNDEIREFEPREYIEDVLLTHQQLLKRARVSVAIDCEASLTVRSYAGAWSQILSNLISNSINHGLTPEQADPRIEISVCETAQELTLVYQDNGQGMSEETAKKIYDPFFTTNRQAGGSGLGMHIVYNLVVQKLHGQIRLVTAMGEGVKFTIQLSKSG</sequence>
<dbReference type="Pfam" id="PF02518">
    <property type="entry name" value="HATPase_c"/>
    <property type="match status" value="1"/>
</dbReference>
<comment type="catalytic activity">
    <reaction evidence="1">
        <text>ATP + protein L-histidine = ADP + protein N-phospho-L-histidine.</text>
        <dbReference type="EC" id="2.7.13.3"/>
    </reaction>
</comment>
<keyword evidence="4" id="KW-0472">Membrane</keyword>
<dbReference type="InterPro" id="IPR003594">
    <property type="entry name" value="HATPase_dom"/>
</dbReference>
<accession>A0A840LCE5</accession>
<dbReference type="RefSeq" id="WP_184300543.1">
    <property type="nucleotide sequence ID" value="NZ_JACHLP010000005.1"/>
</dbReference>
<dbReference type="PROSITE" id="PS50109">
    <property type="entry name" value="HIS_KIN"/>
    <property type="match status" value="1"/>
</dbReference>
<feature type="transmembrane region" description="Helical" evidence="4">
    <location>
        <begin position="149"/>
        <end position="172"/>
    </location>
</feature>
<keyword evidence="6" id="KW-0418">Kinase</keyword>
<organism evidence="6 7">
    <name type="scientific">Roseateles oligotrophus</name>
    <dbReference type="NCBI Taxonomy" id="1769250"/>
    <lineage>
        <taxon>Bacteria</taxon>
        <taxon>Pseudomonadati</taxon>
        <taxon>Pseudomonadota</taxon>
        <taxon>Betaproteobacteria</taxon>
        <taxon>Burkholderiales</taxon>
        <taxon>Sphaerotilaceae</taxon>
        <taxon>Roseateles</taxon>
    </lineage>
</organism>
<dbReference type="SUPFAM" id="SSF55874">
    <property type="entry name" value="ATPase domain of HSP90 chaperone/DNA topoisomerase II/histidine kinase"/>
    <property type="match status" value="1"/>
</dbReference>
<evidence type="ECO:0000313" key="6">
    <source>
        <dbReference type="EMBL" id="MBB4844322.1"/>
    </source>
</evidence>